<feature type="signal peptide" evidence="1">
    <location>
        <begin position="1"/>
        <end position="17"/>
    </location>
</feature>
<dbReference type="Gene3D" id="2.60.120.260">
    <property type="entry name" value="Galactose-binding domain-like"/>
    <property type="match status" value="2"/>
</dbReference>
<dbReference type="SUPFAM" id="SSF49785">
    <property type="entry name" value="Galactose-binding domain-like"/>
    <property type="match status" value="1"/>
</dbReference>
<evidence type="ECO:0000259" key="2">
    <source>
        <dbReference type="Pfam" id="PF13320"/>
    </source>
</evidence>
<feature type="domain" description="Glycoside hydrolase 123 N-terminal" evidence="3">
    <location>
        <begin position="631"/>
        <end position="747"/>
    </location>
</feature>
<proteinExistence type="predicted"/>
<dbReference type="Pfam" id="PF22680">
    <property type="entry name" value="Glyco_hydro_123_N_2"/>
    <property type="match status" value="1"/>
</dbReference>
<dbReference type="EMBL" id="JANUCP010000004">
    <property type="protein sequence ID" value="MCS3919807.1"/>
    <property type="molecule type" value="Genomic_DNA"/>
</dbReference>
<evidence type="ECO:0000313" key="4">
    <source>
        <dbReference type="EMBL" id="MCS3919807.1"/>
    </source>
</evidence>
<dbReference type="InterPro" id="IPR008979">
    <property type="entry name" value="Galactose-bd-like_sf"/>
</dbReference>
<sequence length="1144" mass="130534">MNWWSFFVLLSFASVAAAWHGRLACDGGGYWRTRAVVIVENPSDKPQVGAPVTIRVGKSLPDLPFANKEAKAIRVCDERGRELKFDLRTPQGEVRRTGFLQTGDLLSFLAEVPAKGVARYFVYADNPKAWVVPDYLKTGLTNGSFEAGDKDPTDWERVDEDAQHRLFWVEGVARTGKRSVQTVVSEGAKPTWVKFHQTHIPLVPGVNYRFRGWVKAEMVQGFAGWFIHVFGEKGEWLINRVLNAGGGTYDWRPVEFTFTAPENARWATVGTVLFGTGIAWFDDASLEPADKFKQALRARVIAVETRLLTLRMNPSSWAEAQGWDKRVPLVVYNFENQTAVALVFADLRKVMWRFSALEKGPGIKVVDPEAKPNERIRPHWWFGSGILFFATIPPRSAKRFDLYISETQPSEGEASYEELLSSPANLVPNQSFERGGDLPAFWQSDQRKGVTARRVQEGKFGQWAVKLEVAPELKGQWVGWRLNTAVKPNQLYFYCGFVKAEGEQARVRLHGHWHNAKRQLCEESPFFATAPEVTGGQGWVQTAALVESPPDAAFVEFHLTTNTPGTFWHDGIFFGEVYPAIVGEMELREPATAKGLSVWLVNPLIKVFPDTLPAETPKLVSLLMARNEYEPVQIALRSDRKVQQVRVEITPLKNKLGQTLPEPQLYRVGFVPVDHPSGYYTSQLPPWYRHVPKGFGGSDGWAGEWADPLMPFKPFDLQPNRTEAIWLMFYVPPDAQPGQYEGQVRIATENQTISLPLQVEVLPLTLPAETELKVIFDLRGAIVGRLLAEPERLKAWYRFLVSFRISPGFVLPEPIFRYENGKVTMEASGFDEMAKLLIDELKVSVLYTPSFTYAFGWAYPPKRFFNLEPFTDEYNRAYQAILRTFYDYLRQRGWSDKFVYYISDEPHFWKENIPKQMKQLCSLAHQAVPGIRIYSSTWHFVPDWVGDLDIWGIGPHGSCSVADMERLKAAGAELWFTTDGHMCIDTPYLAIERLLPYLCFAYGISGYEFWGVSWWTYDPWEYGWHSYIRQSDEGERFYWIRYPNGDGYLVYPGDKFGLVEPLPSIRLMQVREGIEDYLLLRAIERALKEGRWQGEKAEAAKRILNRARSLVTIPNEGGLRSTSLLPDPNKVTEFREEALKLWRD</sequence>
<dbReference type="Proteomes" id="UP001204798">
    <property type="component" value="Unassembled WGS sequence"/>
</dbReference>
<evidence type="ECO:0000259" key="3">
    <source>
        <dbReference type="Pfam" id="PF22680"/>
    </source>
</evidence>
<feature type="domain" description="Glycoside hydrolase 123 catalytic" evidence="2">
    <location>
        <begin position="862"/>
        <end position="1081"/>
    </location>
</feature>
<feature type="chain" id="PRO_5046270667" description="Glycoside hydrolase 123 C-terminal domain-containing protein" evidence="1">
    <location>
        <begin position="18"/>
        <end position="1144"/>
    </location>
</feature>
<evidence type="ECO:0000313" key="5">
    <source>
        <dbReference type="Proteomes" id="UP001204798"/>
    </source>
</evidence>
<reference evidence="4 5" key="1">
    <citation type="submission" date="2022-08" db="EMBL/GenBank/DDBJ databases">
        <title>Bacterial and archaeal communities from various locations to study Microbial Dark Matter (Phase II).</title>
        <authorList>
            <person name="Stepanauskas R."/>
        </authorList>
    </citation>
    <scope>NUCLEOTIDE SEQUENCE [LARGE SCALE GENOMIC DNA]</scope>
    <source>
        <strain evidence="4 5">PD1</strain>
    </source>
</reference>
<dbReference type="InterPro" id="IPR053850">
    <property type="entry name" value="Glyco_hydro_123_N_2"/>
</dbReference>
<comment type="caution">
    <text evidence="4">The sequence shown here is derived from an EMBL/GenBank/DDBJ whole genome shotgun (WGS) entry which is preliminary data.</text>
</comment>
<name>A0ABT2EPB8_9BACT</name>
<dbReference type="InterPro" id="IPR025150">
    <property type="entry name" value="GH123_cat"/>
</dbReference>
<keyword evidence="1" id="KW-0732">Signal</keyword>
<protein>
    <recommendedName>
        <fullName evidence="6">Glycoside hydrolase 123 C-terminal domain-containing protein</fullName>
    </recommendedName>
</protein>
<dbReference type="Pfam" id="PF13320">
    <property type="entry name" value="GH123_cat"/>
    <property type="match status" value="1"/>
</dbReference>
<accession>A0ABT2EPB8</accession>
<evidence type="ECO:0000256" key="1">
    <source>
        <dbReference type="SAM" id="SignalP"/>
    </source>
</evidence>
<dbReference type="RefSeq" id="WP_259096659.1">
    <property type="nucleotide sequence ID" value="NZ_CP130454.1"/>
</dbReference>
<gene>
    <name evidence="4" type="ORF">M2350_002224</name>
</gene>
<organism evidence="4 5">
    <name type="scientific">Candidatus Fervidibacter sacchari</name>
    <dbReference type="NCBI Taxonomy" id="1448929"/>
    <lineage>
        <taxon>Bacteria</taxon>
        <taxon>Candidatus Fervidibacterota</taxon>
        <taxon>Candidatus Fervidibacter</taxon>
    </lineage>
</organism>
<evidence type="ECO:0008006" key="6">
    <source>
        <dbReference type="Google" id="ProtNLM"/>
    </source>
</evidence>
<keyword evidence="5" id="KW-1185">Reference proteome</keyword>